<dbReference type="InterPro" id="IPR021109">
    <property type="entry name" value="Peptidase_aspartic_dom_sf"/>
</dbReference>
<evidence type="ECO:0000313" key="3">
    <source>
        <dbReference type="EMBL" id="GJT10693.1"/>
    </source>
</evidence>
<organism evidence="3 4">
    <name type="scientific">Tanacetum coccineum</name>
    <dbReference type="NCBI Taxonomy" id="301880"/>
    <lineage>
        <taxon>Eukaryota</taxon>
        <taxon>Viridiplantae</taxon>
        <taxon>Streptophyta</taxon>
        <taxon>Embryophyta</taxon>
        <taxon>Tracheophyta</taxon>
        <taxon>Spermatophyta</taxon>
        <taxon>Magnoliopsida</taxon>
        <taxon>eudicotyledons</taxon>
        <taxon>Gunneridae</taxon>
        <taxon>Pentapetalae</taxon>
        <taxon>asterids</taxon>
        <taxon>campanulids</taxon>
        <taxon>Asterales</taxon>
        <taxon>Asteraceae</taxon>
        <taxon>Asteroideae</taxon>
        <taxon>Anthemideae</taxon>
        <taxon>Anthemidinae</taxon>
        <taxon>Tanacetum</taxon>
    </lineage>
</organism>
<reference evidence="3" key="2">
    <citation type="submission" date="2022-01" db="EMBL/GenBank/DDBJ databases">
        <authorList>
            <person name="Yamashiro T."/>
            <person name="Shiraishi A."/>
            <person name="Satake H."/>
            <person name="Nakayama K."/>
        </authorList>
    </citation>
    <scope>NUCLEOTIDE SEQUENCE</scope>
</reference>
<feature type="transmembrane region" description="Helical" evidence="2">
    <location>
        <begin position="222"/>
        <end position="244"/>
    </location>
</feature>
<proteinExistence type="predicted"/>
<keyword evidence="2" id="KW-0472">Membrane</keyword>
<gene>
    <name evidence="3" type="ORF">Tco_0857735</name>
</gene>
<dbReference type="EMBL" id="BQNB010013007">
    <property type="protein sequence ID" value="GJT10693.1"/>
    <property type="molecule type" value="Genomic_DNA"/>
</dbReference>
<dbReference type="Proteomes" id="UP001151760">
    <property type="component" value="Unassembled WGS sequence"/>
</dbReference>
<sequence>MSKVLQERGFGSLPSSTETNPRDHVKSISTTVEVDITPRRRIRSSQYVVLAQRNSKKGSYGPQFLEANSYGALHIDNSIPRMEKDPGSFTLPFYINNVCFDNALADLGASISVMPLSTYLNLGLGELAHTKLMVELADGTVKYPKGIAKNVLVGIEARLMGETLVLNRSLDPLYGDYIELNDLNIPLELRRYQVDDLMLTIEEGKFYNSIIKDKVKYERKNAVGAFMNVPIFVGNYFVVTYFVVMENMDGYRDQDMGDVIFGEPFCKASCVEAKRFDGLITIHNGPEYVRDAKMEEWLKRGHVSMHEMEE</sequence>
<feature type="region of interest" description="Disordered" evidence="1">
    <location>
        <begin position="1"/>
        <end position="26"/>
    </location>
</feature>
<keyword evidence="4" id="KW-1185">Reference proteome</keyword>
<keyword evidence="2" id="KW-0812">Transmembrane</keyword>
<dbReference type="Gene3D" id="2.40.70.10">
    <property type="entry name" value="Acid Proteases"/>
    <property type="match status" value="1"/>
</dbReference>
<name>A0ABQ5BA53_9ASTR</name>
<accession>A0ABQ5BA53</accession>
<reference evidence="3" key="1">
    <citation type="journal article" date="2022" name="Int. J. Mol. Sci.">
        <title>Draft Genome of Tanacetum Coccineum: Genomic Comparison of Closely Related Tanacetum-Family Plants.</title>
        <authorList>
            <person name="Yamashiro T."/>
            <person name="Shiraishi A."/>
            <person name="Nakayama K."/>
            <person name="Satake H."/>
        </authorList>
    </citation>
    <scope>NUCLEOTIDE SEQUENCE</scope>
</reference>
<evidence type="ECO:0000313" key="4">
    <source>
        <dbReference type="Proteomes" id="UP001151760"/>
    </source>
</evidence>
<comment type="caution">
    <text evidence="3">The sequence shown here is derived from an EMBL/GenBank/DDBJ whole genome shotgun (WGS) entry which is preliminary data.</text>
</comment>
<keyword evidence="2" id="KW-1133">Transmembrane helix</keyword>
<evidence type="ECO:0000256" key="2">
    <source>
        <dbReference type="SAM" id="Phobius"/>
    </source>
</evidence>
<dbReference type="PANTHER" id="PTHR33067:SF9">
    <property type="entry name" value="RNA-DIRECTED DNA POLYMERASE"/>
    <property type="match status" value="1"/>
</dbReference>
<dbReference type="PANTHER" id="PTHR33067">
    <property type="entry name" value="RNA-DIRECTED DNA POLYMERASE-RELATED"/>
    <property type="match status" value="1"/>
</dbReference>
<protein>
    <submittedName>
        <fullName evidence="3">Ribonuclease H-like domain-containing protein</fullName>
    </submittedName>
</protein>
<evidence type="ECO:0000256" key="1">
    <source>
        <dbReference type="SAM" id="MobiDB-lite"/>
    </source>
</evidence>